<dbReference type="SMART" id="SM00327">
    <property type="entry name" value="VWA"/>
    <property type="match status" value="1"/>
</dbReference>
<evidence type="ECO:0000313" key="3">
    <source>
        <dbReference type="EMBL" id="HEN16093.1"/>
    </source>
</evidence>
<dbReference type="InterPro" id="IPR016024">
    <property type="entry name" value="ARM-type_fold"/>
</dbReference>
<dbReference type="Pfam" id="PF13768">
    <property type="entry name" value="VWA_3"/>
    <property type="match status" value="1"/>
</dbReference>
<dbReference type="Gene3D" id="3.40.50.410">
    <property type="entry name" value="von Willebrand factor, type A domain"/>
    <property type="match status" value="1"/>
</dbReference>
<dbReference type="EMBL" id="DSOK01000322">
    <property type="protein sequence ID" value="HEN16093.1"/>
    <property type="molecule type" value="Genomic_DNA"/>
</dbReference>
<protein>
    <submittedName>
        <fullName evidence="3">VWA domain-containing protein</fullName>
    </submittedName>
</protein>
<evidence type="ECO:0000259" key="2">
    <source>
        <dbReference type="PROSITE" id="PS50234"/>
    </source>
</evidence>
<feature type="domain" description="VWFA" evidence="2">
    <location>
        <begin position="254"/>
        <end position="418"/>
    </location>
</feature>
<dbReference type="AlphaFoldDB" id="A0A7C2P4C6"/>
<dbReference type="InterPro" id="IPR036465">
    <property type="entry name" value="vWFA_dom_sf"/>
</dbReference>
<dbReference type="PANTHER" id="PTHR10338:SF108">
    <property type="entry name" value="INTER-ALPHA-TRYPSIN INHIBITOR HEAVY CHAIN H4-LIKE PROTEIN"/>
    <property type="match status" value="1"/>
</dbReference>
<dbReference type="Gene3D" id="1.25.10.10">
    <property type="entry name" value="Leucine-rich Repeat Variant"/>
    <property type="match status" value="1"/>
</dbReference>
<proteinExistence type="predicted"/>
<dbReference type="InterPro" id="IPR002035">
    <property type="entry name" value="VWF_A"/>
</dbReference>
<sequence>MTWSTLLGRWLAAAALLAATFSGSRLSAADAKPPSRLVTGEQAVQWLSKGSEPRKLIALESLRWNSPHDAAYTRAIIDGLTDAAGRRTIPPSQFRATRVLAGSPLPEADVALQRLLTAVDWRLQMTAADALGERGTESAASPLLQCWSTPAAVENYALRHAVVCALGDLKGTQGLDGLIRLLPELDGQLRYEAVSRLMLRTGENRGDKTEEWVAWQSGRDPNWSGRIVTDDLPAEIPWNRVLPRFFRVPIYAKRVLFVVDMSGSMKSTVEGKTRLEATQDELTNAIKALPEDSLFGVIAFNDRVQPWHLQPMVATSENKQAAIRAIWTLSAQGRTAINDALETALGYSGYLEQILLLSDGKPTAGKLVDNAAIIANITGRNEFRRVRIDTIGLDSSGEAERLLEQLSEQNHGQYHKLR</sequence>
<accession>A0A7C2P4C6</accession>
<feature type="chain" id="PRO_5027752407" evidence="1">
    <location>
        <begin position="29"/>
        <end position="418"/>
    </location>
</feature>
<dbReference type="SUPFAM" id="SSF48371">
    <property type="entry name" value="ARM repeat"/>
    <property type="match status" value="1"/>
</dbReference>
<keyword evidence="1" id="KW-0732">Signal</keyword>
<organism evidence="3">
    <name type="scientific">Schlesneria paludicola</name>
    <dbReference type="NCBI Taxonomy" id="360056"/>
    <lineage>
        <taxon>Bacteria</taxon>
        <taxon>Pseudomonadati</taxon>
        <taxon>Planctomycetota</taxon>
        <taxon>Planctomycetia</taxon>
        <taxon>Planctomycetales</taxon>
        <taxon>Planctomycetaceae</taxon>
        <taxon>Schlesneria</taxon>
    </lineage>
</organism>
<dbReference type="InterPro" id="IPR011989">
    <property type="entry name" value="ARM-like"/>
</dbReference>
<dbReference type="InterPro" id="IPR050934">
    <property type="entry name" value="ITIH"/>
</dbReference>
<evidence type="ECO:0000256" key="1">
    <source>
        <dbReference type="SAM" id="SignalP"/>
    </source>
</evidence>
<reference evidence="3" key="1">
    <citation type="journal article" date="2020" name="mSystems">
        <title>Genome- and Community-Level Interaction Insights into Carbon Utilization and Element Cycling Functions of Hydrothermarchaeota in Hydrothermal Sediment.</title>
        <authorList>
            <person name="Zhou Z."/>
            <person name="Liu Y."/>
            <person name="Xu W."/>
            <person name="Pan J."/>
            <person name="Luo Z.H."/>
            <person name="Li M."/>
        </authorList>
    </citation>
    <scope>NUCLEOTIDE SEQUENCE [LARGE SCALE GENOMIC DNA]</scope>
    <source>
        <strain evidence="3">SpSt-339</strain>
    </source>
</reference>
<dbReference type="PANTHER" id="PTHR10338">
    <property type="entry name" value="INTER-ALPHA-TRYPSIN INHIBITOR HEAVY CHAIN FAMILY MEMBER"/>
    <property type="match status" value="1"/>
</dbReference>
<feature type="signal peptide" evidence="1">
    <location>
        <begin position="1"/>
        <end position="28"/>
    </location>
</feature>
<name>A0A7C2P4C6_9PLAN</name>
<dbReference type="PROSITE" id="PS50234">
    <property type="entry name" value="VWFA"/>
    <property type="match status" value="1"/>
</dbReference>
<dbReference type="SUPFAM" id="SSF53300">
    <property type="entry name" value="vWA-like"/>
    <property type="match status" value="1"/>
</dbReference>
<gene>
    <name evidence="3" type="ORF">ENQ76_11580</name>
</gene>
<comment type="caution">
    <text evidence="3">The sequence shown here is derived from an EMBL/GenBank/DDBJ whole genome shotgun (WGS) entry which is preliminary data.</text>
</comment>